<dbReference type="PROSITE" id="PS50222">
    <property type="entry name" value="EF_HAND_2"/>
    <property type="match status" value="1"/>
</dbReference>
<comment type="caution">
    <text evidence="4">The sequence shown here is derived from an EMBL/GenBank/DDBJ whole genome shotgun (WGS) entry which is preliminary data.</text>
</comment>
<dbReference type="GO" id="GO:0005509">
    <property type="term" value="F:calcium ion binding"/>
    <property type="evidence" value="ECO:0007669"/>
    <property type="project" value="InterPro"/>
</dbReference>
<evidence type="ECO:0000256" key="1">
    <source>
        <dbReference type="ARBA" id="ARBA00022837"/>
    </source>
</evidence>
<reference evidence="4 5" key="1">
    <citation type="submission" date="2024-01" db="EMBL/GenBank/DDBJ databases">
        <title>The complete chloroplast genome sequence of Lithospermum erythrorhizon: insights into the phylogenetic relationship among Boraginaceae species and the maternal lineages of purple gromwells.</title>
        <authorList>
            <person name="Okada T."/>
            <person name="Watanabe K."/>
        </authorList>
    </citation>
    <scope>NUCLEOTIDE SEQUENCE [LARGE SCALE GENOMIC DNA]</scope>
</reference>
<dbReference type="InterPro" id="IPR018247">
    <property type="entry name" value="EF_Hand_1_Ca_BS"/>
</dbReference>
<keyword evidence="4" id="KW-0808">Transferase</keyword>
<dbReference type="InterPro" id="IPR002048">
    <property type="entry name" value="EF_hand_dom"/>
</dbReference>
<keyword evidence="5" id="KW-1185">Reference proteome</keyword>
<evidence type="ECO:0000313" key="5">
    <source>
        <dbReference type="Proteomes" id="UP001454036"/>
    </source>
</evidence>
<gene>
    <name evidence="4" type="ORF">LIER_13869</name>
</gene>
<dbReference type="GO" id="GO:0004674">
    <property type="term" value="F:protein serine/threonine kinase activity"/>
    <property type="evidence" value="ECO:0007669"/>
    <property type="project" value="UniProtKB-KW"/>
</dbReference>
<dbReference type="PROSITE" id="PS00018">
    <property type="entry name" value="EF_HAND_1"/>
    <property type="match status" value="1"/>
</dbReference>
<feature type="region of interest" description="Disordered" evidence="2">
    <location>
        <begin position="1"/>
        <end position="86"/>
    </location>
</feature>
<evidence type="ECO:0000256" key="2">
    <source>
        <dbReference type="SAM" id="MobiDB-lite"/>
    </source>
</evidence>
<sequence>MTGEPDKIGSDTSGVTDDNEDDDFADLDNTMEEIDDMERNRRPENTLSSAARAKKRRLVEEERRLVDEDSDEGEEHPPIWNLTEPANVDGDGTLNYGEFVVVSVHLRKMANDEHLHKALAFFDRNQNGYIEVDELRDALSDEGE</sequence>
<keyword evidence="1" id="KW-0106">Calcium</keyword>
<keyword evidence="4" id="KW-0723">Serine/threonine-protein kinase</keyword>
<feature type="domain" description="EF-hand" evidence="3">
    <location>
        <begin position="110"/>
        <end position="144"/>
    </location>
</feature>
<keyword evidence="4" id="KW-0418">Kinase</keyword>
<proteinExistence type="predicted"/>
<dbReference type="Pfam" id="PF13405">
    <property type="entry name" value="EF-hand_6"/>
    <property type="match status" value="1"/>
</dbReference>
<dbReference type="InterPro" id="IPR011992">
    <property type="entry name" value="EF-hand-dom_pair"/>
</dbReference>
<feature type="compositionally biased region" description="Basic and acidic residues" evidence="2">
    <location>
        <begin position="58"/>
        <end position="67"/>
    </location>
</feature>
<protein>
    <submittedName>
        <fullName evidence="4">Non-receptor serine/threonine protein kinase</fullName>
    </submittedName>
</protein>
<organism evidence="4 5">
    <name type="scientific">Lithospermum erythrorhizon</name>
    <name type="common">Purple gromwell</name>
    <name type="synonym">Lithospermum officinale var. erythrorhizon</name>
    <dbReference type="NCBI Taxonomy" id="34254"/>
    <lineage>
        <taxon>Eukaryota</taxon>
        <taxon>Viridiplantae</taxon>
        <taxon>Streptophyta</taxon>
        <taxon>Embryophyta</taxon>
        <taxon>Tracheophyta</taxon>
        <taxon>Spermatophyta</taxon>
        <taxon>Magnoliopsida</taxon>
        <taxon>eudicotyledons</taxon>
        <taxon>Gunneridae</taxon>
        <taxon>Pentapetalae</taxon>
        <taxon>asterids</taxon>
        <taxon>lamiids</taxon>
        <taxon>Boraginales</taxon>
        <taxon>Boraginaceae</taxon>
        <taxon>Boraginoideae</taxon>
        <taxon>Lithospermeae</taxon>
        <taxon>Lithospermum</taxon>
    </lineage>
</organism>
<name>A0AAV3PYI9_LITER</name>
<dbReference type="Gene3D" id="1.10.238.10">
    <property type="entry name" value="EF-hand"/>
    <property type="match status" value="1"/>
</dbReference>
<evidence type="ECO:0000259" key="3">
    <source>
        <dbReference type="PROSITE" id="PS50222"/>
    </source>
</evidence>
<dbReference type="AlphaFoldDB" id="A0AAV3PYI9"/>
<dbReference type="EMBL" id="BAABME010002842">
    <property type="protein sequence ID" value="GAA0156353.1"/>
    <property type="molecule type" value="Genomic_DNA"/>
</dbReference>
<dbReference type="SUPFAM" id="SSF47473">
    <property type="entry name" value="EF-hand"/>
    <property type="match status" value="1"/>
</dbReference>
<accession>A0AAV3PYI9</accession>
<evidence type="ECO:0000313" key="4">
    <source>
        <dbReference type="EMBL" id="GAA0156353.1"/>
    </source>
</evidence>
<feature type="compositionally biased region" description="Acidic residues" evidence="2">
    <location>
        <begin position="17"/>
        <end position="36"/>
    </location>
</feature>
<dbReference type="Proteomes" id="UP001454036">
    <property type="component" value="Unassembled WGS sequence"/>
</dbReference>